<gene>
    <name evidence="1" type="ORF">RDB_LOCUS121046</name>
</gene>
<accession>A0A8H3CWL8</accession>
<proteinExistence type="predicted"/>
<organism evidence="1 2">
    <name type="scientific">Rhizoctonia solani</name>
    <dbReference type="NCBI Taxonomy" id="456999"/>
    <lineage>
        <taxon>Eukaryota</taxon>
        <taxon>Fungi</taxon>
        <taxon>Dikarya</taxon>
        <taxon>Basidiomycota</taxon>
        <taxon>Agaricomycotina</taxon>
        <taxon>Agaricomycetes</taxon>
        <taxon>Cantharellales</taxon>
        <taxon>Ceratobasidiaceae</taxon>
        <taxon>Rhizoctonia</taxon>
    </lineage>
</organism>
<comment type="caution">
    <text evidence="1">The sequence shown here is derived from an EMBL/GenBank/DDBJ whole genome shotgun (WGS) entry which is preliminary data.</text>
</comment>
<reference evidence="1" key="1">
    <citation type="submission" date="2021-01" db="EMBL/GenBank/DDBJ databases">
        <authorList>
            <person name="Kaushik A."/>
        </authorList>
    </citation>
    <scope>NUCLEOTIDE SEQUENCE</scope>
    <source>
        <strain evidence="1">AG3-1AP</strain>
    </source>
</reference>
<dbReference type="EMBL" id="CAJMWV010004651">
    <property type="protein sequence ID" value="CAE6502570.1"/>
    <property type="molecule type" value="Genomic_DNA"/>
</dbReference>
<dbReference type="AlphaFoldDB" id="A0A8H3CWL8"/>
<protein>
    <submittedName>
        <fullName evidence="1">Uncharacterized protein</fullName>
    </submittedName>
</protein>
<evidence type="ECO:0000313" key="1">
    <source>
        <dbReference type="EMBL" id="CAE6502570.1"/>
    </source>
</evidence>
<sequence>MINRSTVRSLTVGFQHAIYKILTIVKKLVPNGGANPKRSFHGRRALNAQAVQRLIADQPAGNSGSDCSAISAAVADEYNVITY</sequence>
<evidence type="ECO:0000313" key="2">
    <source>
        <dbReference type="Proteomes" id="UP000663831"/>
    </source>
</evidence>
<dbReference type="Proteomes" id="UP000663831">
    <property type="component" value="Unassembled WGS sequence"/>
</dbReference>
<name>A0A8H3CWL8_9AGAM</name>